<dbReference type="EMBL" id="BGZK01000010">
    <property type="protein sequence ID" value="GBP03350.1"/>
    <property type="molecule type" value="Genomic_DNA"/>
</dbReference>
<evidence type="ECO:0000256" key="4">
    <source>
        <dbReference type="SAM" id="Phobius"/>
    </source>
</evidence>
<dbReference type="OrthoDB" id="76293at2759"/>
<dbReference type="GO" id="GO:0008235">
    <property type="term" value="F:metalloexopeptidase activity"/>
    <property type="evidence" value="ECO:0007669"/>
    <property type="project" value="InterPro"/>
</dbReference>
<keyword evidence="7" id="KW-1185">Reference proteome</keyword>
<reference evidence="6 7" key="1">
    <citation type="journal article" date="2019" name="Commun. Biol.">
        <title>The bagworm genome reveals a unique fibroin gene that provides high tensile strength.</title>
        <authorList>
            <person name="Kono N."/>
            <person name="Nakamura H."/>
            <person name="Ohtoshi R."/>
            <person name="Tomita M."/>
            <person name="Numata K."/>
            <person name="Arakawa K."/>
        </authorList>
    </citation>
    <scope>NUCLEOTIDE SEQUENCE [LARGE SCALE GENOMIC DNA]</scope>
</reference>
<feature type="transmembrane region" description="Helical" evidence="4">
    <location>
        <begin position="23"/>
        <end position="42"/>
    </location>
</feature>
<keyword evidence="4" id="KW-0812">Transmembrane</keyword>
<protein>
    <submittedName>
        <fullName evidence="6">Endoplasmic reticulum metallopeptidase 1</fullName>
    </submittedName>
</protein>
<organism evidence="6 7">
    <name type="scientific">Eumeta variegata</name>
    <name type="common">Bagworm moth</name>
    <name type="synonym">Eumeta japonica</name>
    <dbReference type="NCBI Taxonomy" id="151549"/>
    <lineage>
        <taxon>Eukaryota</taxon>
        <taxon>Metazoa</taxon>
        <taxon>Ecdysozoa</taxon>
        <taxon>Arthropoda</taxon>
        <taxon>Hexapoda</taxon>
        <taxon>Insecta</taxon>
        <taxon>Pterygota</taxon>
        <taxon>Neoptera</taxon>
        <taxon>Endopterygota</taxon>
        <taxon>Lepidoptera</taxon>
        <taxon>Glossata</taxon>
        <taxon>Ditrysia</taxon>
        <taxon>Tineoidea</taxon>
        <taxon>Psychidae</taxon>
        <taxon>Oiketicinae</taxon>
        <taxon>Eumeta</taxon>
    </lineage>
</organism>
<keyword evidence="4" id="KW-1133">Transmembrane helix</keyword>
<comment type="cofactor">
    <cofactor evidence="1">
        <name>Zn(2+)</name>
        <dbReference type="ChEBI" id="CHEBI:29105"/>
    </cofactor>
</comment>
<dbReference type="STRING" id="151549.A0A4C1SQ81"/>
<dbReference type="GO" id="GO:0005783">
    <property type="term" value="C:endoplasmic reticulum"/>
    <property type="evidence" value="ECO:0007669"/>
    <property type="project" value="UniProtKB-SubCell"/>
</dbReference>
<dbReference type="PANTHER" id="PTHR12147:SF22">
    <property type="entry name" value="ENDOPLASMIC RETICULUM METALLOPEPTIDASE 1"/>
    <property type="match status" value="1"/>
</dbReference>
<feature type="domain" description="Peptidase M28" evidence="5">
    <location>
        <begin position="148"/>
        <end position="213"/>
    </location>
</feature>
<keyword evidence="3" id="KW-0256">Endoplasmic reticulum</keyword>
<dbReference type="InterPro" id="IPR007484">
    <property type="entry name" value="Peptidase_M28"/>
</dbReference>
<dbReference type="Pfam" id="PF04389">
    <property type="entry name" value="Peptidase_M28"/>
    <property type="match status" value="1"/>
</dbReference>
<dbReference type="Proteomes" id="UP000299102">
    <property type="component" value="Unassembled WGS sequence"/>
</dbReference>
<keyword evidence="4" id="KW-0472">Membrane</keyword>
<dbReference type="InterPro" id="IPR045175">
    <property type="entry name" value="M28_fam"/>
</dbReference>
<dbReference type="GO" id="GO:0006508">
    <property type="term" value="P:proteolysis"/>
    <property type="evidence" value="ECO:0007669"/>
    <property type="project" value="InterPro"/>
</dbReference>
<proteinExistence type="predicted"/>
<sequence>MNENSNEEQSPAPPKNGRHVPSYWLLVVLGTLLLLAFFTQLIEDDLPSVVSQDSIGRSFDRFSEEKTMSHLNIITGDQPRVSGTPYHLQKTKDLKELVDRVARDALQSVHTDWQFASGDFWLSYTAPHANSYNVSNVAMLVGERYERTRLIGTSDDAIFCAVMVETLSLLSNRNDKLKHNVIFLFNGAEENALQGSHAFLQHPWFRSVTTVINGLRRHERQE</sequence>
<evidence type="ECO:0000256" key="2">
    <source>
        <dbReference type="ARBA" id="ARBA00004240"/>
    </source>
</evidence>
<evidence type="ECO:0000256" key="1">
    <source>
        <dbReference type="ARBA" id="ARBA00001947"/>
    </source>
</evidence>
<dbReference type="AlphaFoldDB" id="A0A4C1SQ81"/>
<dbReference type="SUPFAM" id="SSF53187">
    <property type="entry name" value="Zn-dependent exopeptidases"/>
    <property type="match status" value="1"/>
</dbReference>
<comment type="caution">
    <text evidence="6">The sequence shown here is derived from an EMBL/GenBank/DDBJ whole genome shotgun (WGS) entry which is preliminary data.</text>
</comment>
<evidence type="ECO:0000313" key="6">
    <source>
        <dbReference type="EMBL" id="GBP03350.1"/>
    </source>
</evidence>
<evidence type="ECO:0000256" key="3">
    <source>
        <dbReference type="ARBA" id="ARBA00022824"/>
    </source>
</evidence>
<gene>
    <name evidence="6" type="primary">ermp1</name>
    <name evidence="6" type="ORF">EVAR_101746_1</name>
</gene>
<evidence type="ECO:0000259" key="5">
    <source>
        <dbReference type="Pfam" id="PF04389"/>
    </source>
</evidence>
<evidence type="ECO:0000313" key="7">
    <source>
        <dbReference type="Proteomes" id="UP000299102"/>
    </source>
</evidence>
<dbReference type="Gene3D" id="3.40.630.10">
    <property type="entry name" value="Zn peptidases"/>
    <property type="match status" value="1"/>
</dbReference>
<comment type="subcellular location">
    <subcellularLocation>
        <location evidence="2">Endoplasmic reticulum</location>
    </subcellularLocation>
</comment>
<name>A0A4C1SQ81_EUMVA</name>
<accession>A0A4C1SQ81</accession>
<dbReference type="PANTHER" id="PTHR12147">
    <property type="entry name" value="METALLOPEPTIDASE M28 FAMILY MEMBER"/>
    <property type="match status" value="1"/>
</dbReference>